<evidence type="ECO:0000259" key="1">
    <source>
        <dbReference type="Pfam" id="PF05193"/>
    </source>
</evidence>
<dbReference type="EMBL" id="CAJNDS010001113">
    <property type="protein sequence ID" value="CAE7248228.1"/>
    <property type="molecule type" value="Genomic_DNA"/>
</dbReference>
<evidence type="ECO:0000313" key="2">
    <source>
        <dbReference type="EMBL" id="CAE7248228.1"/>
    </source>
</evidence>
<reference evidence="2" key="1">
    <citation type="submission" date="2021-02" db="EMBL/GenBank/DDBJ databases">
        <authorList>
            <person name="Dougan E. K."/>
            <person name="Rhodes N."/>
            <person name="Thang M."/>
            <person name="Chan C."/>
        </authorList>
    </citation>
    <scope>NUCLEOTIDE SEQUENCE</scope>
</reference>
<dbReference type="Gene3D" id="3.30.830.10">
    <property type="entry name" value="Metalloenzyme, LuxS/M16 peptidase-like"/>
    <property type="match status" value="2"/>
</dbReference>
<keyword evidence="3" id="KW-1185">Reference proteome</keyword>
<feature type="domain" description="Peptidase M16 C-terminal" evidence="1">
    <location>
        <begin position="309"/>
        <end position="497"/>
    </location>
</feature>
<dbReference type="SUPFAM" id="SSF63411">
    <property type="entry name" value="LuxS/MPP-like metallohydrolase"/>
    <property type="match status" value="2"/>
</dbReference>
<name>A0A812LRJ2_9DINO</name>
<dbReference type="InterPro" id="IPR007863">
    <property type="entry name" value="Peptidase_M16_C"/>
</dbReference>
<evidence type="ECO:0000313" key="3">
    <source>
        <dbReference type="Proteomes" id="UP000604046"/>
    </source>
</evidence>
<dbReference type="Proteomes" id="UP000604046">
    <property type="component" value="Unassembled WGS sequence"/>
</dbReference>
<comment type="caution">
    <text evidence="2">The sequence shown here is derived from an EMBL/GenBank/DDBJ whole genome shotgun (WGS) entry which is preliminary data.</text>
</comment>
<dbReference type="AlphaFoldDB" id="A0A812LRJ2"/>
<dbReference type="GO" id="GO:0046872">
    <property type="term" value="F:metal ion binding"/>
    <property type="evidence" value="ECO:0007669"/>
    <property type="project" value="InterPro"/>
</dbReference>
<dbReference type="OrthoDB" id="438242at2759"/>
<proteinExistence type="predicted"/>
<sequence length="578" mass="64063">MSVRAPAYTAWSLLQACRQLRLPRPSLDLPSEEDVAQIMREVAAEQLKAWPADVDDVDSRLKLLFEATASQRLSSISQTKRRKVQALGVPAASRASPTAQEAQEAQATGEAAFGEELILQNGLRIFLKESDLFEDEILVKGRRWGGLSEFQESGLFSGGISCEAQVNSMCAMMLGICGLPAESMQECLEGRRVDPSPPSMEAYTTSLDASSSPADFEVLLTLLSLLFLKPVSPGAGAAGRLSLVKLGLLAWRLAEDRDPQSKFRRRMQSAITSNHPYTWLPSLWRILRLNFKTASQIFNERASMPREWTLVLVGRLPPRDELLPLLETYLGSIPNGEIGASSQRPEDLEMRQAVTPLEIRFPEASVCEDVHLHMVEPKGSTVLCFPLQMVSVSKAGSAEACSEELRELMRLQLLVRLLETRLVEVLRFQRGQVYSVSVGTDMSLAPPQMGRPRCGTLSISFECDPTESDELVAATREELEGLKAGSTHFSEANVGAALEQDRREFEELIHTNGWWAGTVLDLYFSRCYVAEGEIGQTLSLWWTARQEVLQSYNVDQASEQLRTVLATARSVTVAMRPK</sequence>
<accession>A0A812LRJ2</accession>
<organism evidence="2 3">
    <name type="scientific">Symbiodinium natans</name>
    <dbReference type="NCBI Taxonomy" id="878477"/>
    <lineage>
        <taxon>Eukaryota</taxon>
        <taxon>Sar</taxon>
        <taxon>Alveolata</taxon>
        <taxon>Dinophyceae</taxon>
        <taxon>Suessiales</taxon>
        <taxon>Symbiodiniaceae</taxon>
        <taxon>Symbiodinium</taxon>
    </lineage>
</organism>
<dbReference type="Pfam" id="PF05193">
    <property type="entry name" value="Peptidase_M16_C"/>
    <property type="match status" value="1"/>
</dbReference>
<protein>
    <recommendedName>
        <fullName evidence="1">Peptidase M16 C-terminal domain-containing protein</fullName>
    </recommendedName>
</protein>
<dbReference type="PROSITE" id="PS51257">
    <property type="entry name" value="PROKAR_LIPOPROTEIN"/>
    <property type="match status" value="1"/>
</dbReference>
<dbReference type="InterPro" id="IPR011249">
    <property type="entry name" value="Metalloenz_LuxS/M16"/>
</dbReference>
<gene>
    <name evidence="2" type="ORF">SNAT2548_LOCUS11991</name>
</gene>